<dbReference type="Pfam" id="PF11199">
    <property type="entry name" value="DUF2891"/>
    <property type="match status" value="1"/>
</dbReference>
<sequence>MVNAQSGQHYPSWEAFCGARLDYVRLLAETVEQSFLRRDTTHPTFCGCIDWHSSVHGAYALLTASRLTSEPRWGRVVDGALAPGCLEKELAALKRGELDHELPYGFAWFLKLAQEREQGYEILDLLPLAHEIAMRLEAWFVSLSDEGVRWHAQQKAYANLSWPLLNLWHWGKWKQDSDLLEKLANFTRIRLLPLNEKCSPSLDQVTDEFFPAALQRCRALLTILPPEDSAEWLESYIQEIGNLFPLTSFPTVHSAGLNFSRSWGLWTLYQHTQDPVFRELYVNHIATHMEMPKYWRDDYRKHGHWVPQFGIYAIALSFD</sequence>
<proteinExistence type="predicted"/>
<gene>
    <name evidence="1" type="ORF">PQG83_08990</name>
</gene>
<dbReference type="RefSeq" id="WP_312748646.1">
    <property type="nucleotide sequence ID" value="NZ_CP116968.1"/>
</dbReference>
<evidence type="ECO:0000313" key="1">
    <source>
        <dbReference type="EMBL" id="WNM63875.1"/>
    </source>
</evidence>
<dbReference type="Proteomes" id="UP001302494">
    <property type="component" value="Chromosome"/>
</dbReference>
<dbReference type="EMBL" id="CP116968">
    <property type="protein sequence ID" value="WNM63875.1"/>
    <property type="molecule type" value="Genomic_DNA"/>
</dbReference>
<accession>A0AA96GPA3</accession>
<dbReference type="AlphaFoldDB" id="A0AA96GPA3"/>
<organism evidence="1 2">
    <name type="scientific">Candidatus Nitrospira neomarina</name>
    <dbReference type="NCBI Taxonomy" id="3020899"/>
    <lineage>
        <taxon>Bacteria</taxon>
        <taxon>Pseudomonadati</taxon>
        <taxon>Nitrospirota</taxon>
        <taxon>Nitrospiria</taxon>
        <taxon>Nitrospirales</taxon>
        <taxon>Nitrospiraceae</taxon>
        <taxon>Nitrospira</taxon>
    </lineage>
</organism>
<dbReference type="InterPro" id="IPR021365">
    <property type="entry name" value="DUF2891"/>
</dbReference>
<name>A0AA96GPA3_9BACT</name>
<reference evidence="1 2" key="1">
    <citation type="submission" date="2023-01" db="EMBL/GenBank/DDBJ databases">
        <title>Cultivation and genomic characterization of new, ubiquitous marine nitrite-oxidizing bacteria from the Nitrospirales.</title>
        <authorList>
            <person name="Mueller A.J."/>
            <person name="Daebeler A."/>
            <person name="Herbold C.W."/>
            <person name="Kirkegaard R.H."/>
            <person name="Daims H."/>
        </authorList>
    </citation>
    <scope>NUCLEOTIDE SEQUENCE [LARGE SCALE GENOMIC DNA]</scope>
    <source>
        <strain evidence="1 2">DK</strain>
    </source>
</reference>
<evidence type="ECO:0000313" key="2">
    <source>
        <dbReference type="Proteomes" id="UP001302494"/>
    </source>
</evidence>
<keyword evidence="2" id="KW-1185">Reference proteome</keyword>
<protein>
    <submittedName>
        <fullName evidence="1">DUF2891 family protein</fullName>
    </submittedName>
</protein>
<dbReference type="KEGG" id="nneo:PQG83_08990"/>